<keyword evidence="4" id="KW-0378">Hydrolase</keyword>
<keyword evidence="2" id="KW-0812">Transmembrane</keyword>
<feature type="transmembrane region" description="Helical" evidence="2">
    <location>
        <begin position="134"/>
        <end position="155"/>
    </location>
</feature>
<feature type="transmembrane region" description="Helical" evidence="2">
    <location>
        <begin position="222"/>
        <end position="244"/>
    </location>
</feature>
<organism evidence="4 5">
    <name type="scientific">Lactiplantibacillus xiangfangensis</name>
    <dbReference type="NCBI Taxonomy" id="942150"/>
    <lineage>
        <taxon>Bacteria</taxon>
        <taxon>Bacillati</taxon>
        <taxon>Bacillota</taxon>
        <taxon>Bacilli</taxon>
        <taxon>Lactobacillales</taxon>
        <taxon>Lactobacillaceae</taxon>
        <taxon>Lactiplantibacillus</taxon>
    </lineage>
</organism>
<keyword evidence="5" id="KW-1185">Reference proteome</keyword>
<evidence type="ECO:0000259" key="3">
    <source>
        <dbReference type="Pfam" id="PF02517"/>
    </source>
</evidence>
<name>A0A0R2MNY0_9LACO</name>
<dbReference type="Proteomes" id="UP000051783">
    <property type="component" value="Unassembled WGS sequence"/>
</dbReference>
<proteinExistence type="inferred from homology"/>
<feature type="transmembrane region" description="Helical" evidence="2">
    <location>
        <begin position="104"/>
        <end position="122"/>
    </location>
</feature>
<dbReference type="EMBL" id="JQCL01000015">
    <property type="protein sequence ID" value="KRO14364.1"/>
    <property type="molecule type" value="Genomic_DNA"/>
</dbReference>
<evidence type="ECO:0000256" key="1">
    <source>
        <dbReference type="ARBA" id="ARBA00009067"/>
    </source>
</evidence>
<dbReference type="GO" id="GO:0004175">
    <property type="term" value="F:endopeptidase activity"/>
    <property type="evidence" value="ECO:0007669"/>
    <property type="project" value="UniProtKB-ARBA"/>
</dbReference>
<sequence length="257" mass="28658">MSQSRHNAWFAILLIILVPGLFLLVPLLTSRVVSVTYSGIVQDLVILVAIGILNHYLFKMPINWWHAQHGWKQALACLPAIIILLVPKIPSVLKLGQLTFNPMIFFYAGYILLIGVTEEYIYRGVLLPLLAKALPGRTLLVIILDSLAFGSMHLINLTGLNLSYVLPQMLLAAITGLLLCGVYLKTKNLIWPILIHALSDINMIASFMYHTHNRTGLAIPRTISLGVSAIAIILFILVAGFVYWQTRHLNLNKQFAD</sequence>
<dbReference type="InterPro" id="IPR003675">
    <property type="entry name" value="Rce1/LyrA-like_dom"/>
</dbReference>
<feature type="transmembrane region" description="Helical" evidence="2">
    <location>
        <begin position="7"/>
        <end position="28"/>
    </location>
</feature>
<dbReference type="PATRIC" id="fig|942150.3.peg.1709"/>
<dbReference type="OrthoDB" id="2817162at2"/>
<feature type="transmembrane region" description="Helical" evidence="2">
    <location>
        <begin position="70"/>
        <end position="89"/>
    </location>
</feature>
<dbReference type="RefSeq" id="WP_057705484.1">
    <property type="nucleotide sequence ID" value="NZ_JQCL01000015.1"/>
</dbReference>
<gene>
    <name evidence="4" type="ORF">IV64_GL001658</name>
</gene>
<evidence type="ECO:0000313" key="5">
    <source>
        <dbReference type="Proteomes" id="UP000051783"/>
    </source>
</evidence>
<reference evidence="4 5" key="1">
    <citation type="journal article" date="2015" name="Genome Announc.">
        <title>Expanding the biotechnology potential of lactobacilli through comparative genomics of 213 strains and associated genera.</title>
        <authorList>
            <person name="Sun Z."/>
            <person name="Harris H.M."/>
            <person name="McCann A."/>
            <person name="Guo C."/>
            <person name="Argimon S."/>
            <person name="Zhang W."/>
            <person name="Yang X."/>
            <person name="Jeffery I.B."/>
            <person name="Cooney J.C."/>
            <person name="Kagawa T.F."/>
            <person name="Liu W."/>
            <person name="Song Y."/>
            <person name="Salvetti E."/>
            <person name="Wrobel A."/>
            <person name="Rasinkangas P."/>
            <person name="Parkhill J."/>
            <person name="Rea M.C."/>
            <person name="O'Sullivan O."/>
            <person name="Ritari J."/>
            <person name="Douillard F.P."/>
            <person name="Paul Ross R."/>
            <person name="Yang R."/>
            <person name="Briner A.E."/>
            <person name="Felis G.E."/>
            <person name="de Vos W.M."/>
            <person name="Barrangou R."/>
            <person name="Klaenhammer T.R."/>
            <person name="Caufield P.W."/>
            <person name="Cui Y."/>
            <person name="Zhang H."/>
            <person name="O'Toole P.W."/>
        </authorList>
    </citation>
    <scope>NUCLEOTIDE SEQUENCE [LARGE SCALE GENOMIC DNA]</scope>
    <source>
        <strain evidence="4 5">LMG 26013</strain>
    </source>
</reference>
<evidence type="ECO:0000313" key="4">
    <source>
        <dbReference type="EMBL" id="KRO14364.1"/>
    </source>
</evidence>
<keyword evidence="4" id="KW-0645">Protease</keyword>
<protein>
    <submittedName>
        <fullName evidence="4">CAAX family protease</fullName>
    </submittedName>
</protein>
<dbReference type="GO" id="GO:0006508">
    <property type="term" value="P:proteolysis"/>
    <property type="evidence" value="ECO:0007669"/>
    <property type="project" value="UniProtKB-KW"/>
</dbReference>
<keyword evidence="2" id="KW-0472">Membrane</keyword>
<feature type="transmembrane region" description="Helical" evidence="2">
    <location>
        <begin position="161"/>
        <end position="184"/>
    </location>
</feature>
<dbReference type="Pfam" id="PF02517">
    <property type="entry name" value="Rce1-like"/>
    <property type="match status" value="1"/>
</dbReference>
<keyword evidence="2" id="KW-1133">Transmembrane helix</keyword>
<comment type="caution">
    <text evidence="4">The sequence shown here is derived from an EMBL/GenBank/DDBJ whole genome shotgun (WGS) entry which is preliminary data.</text>
</comment>
<evidence type="ECO:0000256" key="2">
    <source>
        <dbReference type="SAM" id="Phobius"/>
    </source>
</evidence>
<feature type="transmembrane region" description="Helical" evidence="2">
    <location>
        <begin position="189"/>
        <end position="210"/>
    </location>
</feature>
<accession>A0A0R2MNY0</accession>
<feature type="transmembrane region" description="Helical" evidence="2">
    <location>
        <begin position="40"/>
        <end position="58"/>
    </location>
</feature>
<feature type="domain" description="CAAX prenyl protease 2/Lysostaphin resistance protein A-like" evidence="3">
    <location>
        <begin position="104"/>
        <end position="200"/>
    </location>
</feature>
<dbReference type="AlphaFoldDB" id="A0A0R2MNY0"/>
<comment type="similarity">
    <text evidence="1">Belongs to the UPF0177 family.</text>
</comment>
<dbReference type="GO" id="GO:0080120">
    <property type="term" value="P:CAAX-box protein maturation"/>
    <property type="evidence" value="ECO:0007669"/>
    <property type="project" value="UniProtKB-ARBA"/>
</dbReference>
<dbReference type="STRING" id="942150.IV64_GL001658"/>